<dbReference type="Proteomes" id="UP001213799">
    <property type="component" value="Unassembled WGS sequence"/>
</dbReference>
<accession>A0AAD6GV50</accession>
<dbReference type="RefSeq" id="XP_056748203.1">
    <property type="nucleotide sequence ID" value="XM_056902916.1"/>
</dbReference>
<dbReference type="GO" id="GO:0009116">
    <property type="term" value="P:nucleoside metabolic process"/>
    <property type="evidence" value="ECO:0007669"/>
    <property type="project" value="InterPro"/>
</dbReference>
<name>A0AAD6GV50_9EURO</name>
<dbReference type="SUPFAM" id="SSF53167">
    <property type="entry name" value="Purine and uridine phosphorylases"/>
    <property type="match status" value="1"/>
</dbReference>
<dbReference type="InterPro" id="IPR053137">
    <property type="entry name" value="NLR-like"/>
</dbReference>
<protein>
    <submittedName>
        <fullName evidence="2">Uncharacterized protein</fullName>
    </submittedName>
</protein>
<dbReference type="PANTHER" id="PTHR46082:SF11">
    <property type="entry name" value="AAA+ ATPASE DOMAIN-CONTAINING PROTEIN-RELATED"/>
    <property type="match status" value="1"/>
</dbReference>
<dbReference type="AlphaFoldDB" id="A0AAD6GV50"/>
<organism evidence="2 3">
    <name type="scientific">Penicillium hordei</name>
    <dbReference type="NCBI Taxonomy" id="40994"/>
    <lineage>
        <taxon>Eukaryota</taxon>
        <taxon>Fungi</taxon>
        <taxon>Dikarya</taxon>
        <taxon>Ascomycota</taxon>
        <taxon>Pezizomycotina</taxon>
        <taxon>Eurotiomycetes</taxon>
        <taxon>Eurotiomycetidae</taxon>
        <taxon>Eurotiales</taxon>
        <taxon>Aspergillaceae</taxon>
        <taxon>Penicillium</taxon>
    </lineage>
</organism>
<reference evidence="2" key="1">
    <citation type="journal article" date="2023" name="IMA Fungus">
        <title>Comparative genomic study of the Penicillium genus elucidates a diverse pangenome and 15 lateral gene transfer events.</title>
        <authorList>
            <person name="Petersen C."/>
            <person name="Sorensen T."/>
            <person name="Nielsen M.R."/>
            <person name="Sondergaard T.E."/>
            <person name="Sorensen J.L."/>
            <person name="Fitzpatrick D.A."/>
            <person name="Frisvad J.C."/>
            <person name="Nielsen K.L."/>
        </authorList>
    </citation>
    <scope>NUCLEOTIDE SEQUENCE</scope>
    <source>
        <strain evidence="2">IBT 12815</strain>
    </source>
</reference>
<comment type="caution">
    <text evidence="2">The sequence shown here is derived from an EMBL/GenBank/DDBJ whole genome shotgun (WGS) entry which is preliminary data.</text>
</comment>
<feature type="region of interest" description="Disordered" evidence="1">
    <location>
        <begin position="23"/>
        <end position="45"/>
    </location>
</feature>
<dbReference type="PANTHER" id="PTHR46082">
    <property type="entry name" value="ATP/GTP-BINDING PROTEIN-RELATED"/>
    <property type="match status" value="1"/>
</dbReference>
<evidence type="ECO:0000256" key="1">
    <source>
        <dbReference type="SAM" id="MobiDB-lite"/>
    </source>
</evidence>
<dbReference type="InterPro" id="IPR035994">
    <property type="entry name" value="Nucleoside_phosphorylase_sf"/>
</dbReference>
<dbReference type="GO" id="GO:0003824">
    <property type="term" value="F:catalytic activity"/>
    <property type="evidence" value="ECO:0007669"/>
    <property type="project" value="InterPro"/>
</dbReference>
<evidence type="ECO:0000313" key="3">
    <source>
        <dbReference type="Proteomes" id="UP001213799"/>
    </source>
</evidence>
<reference evidence="2" key="2">
    <citation type="submission" date="2023-01" db="EMBL/GenBank/DDBJ databases">
        <authorList>
            <person name="Petersen C."/>
        </authorList>
    </citation>
    <scope>NUCLEOTIDE SEQUENCE</scope>
    <source>
        <strain evidence="2">IBT 12815</strain>
    </source>
</reference>
<dbReference type="EMBL" id="JAQJAE010000006">
    <property type="protein sequence ID" value="KAJ5589184.1"/>
    <property type="molecule type" value="Genomic_DNA"/>
</dbReference>
<dbReference type="Gene3D" id="3.40.50.1580">
    <property type="entry name" value="Nucleoside phosphorylase domain"/>
    <property type="match status" value="1"/>
</dbReference>
<proteinExistence type="predicted"/>
<evidence type="ECO:0000313" key="2">
    <source>
        <dbReference type="EMBL" id="KAJ5589184.1"/>
    </source>
</evidence>
<keyword evidence="3" id="KW-1185">Reference proteome</keyword>
<dbReference type="GeneID" id="81593158"/>
<sequence length="162" mass="18794">MPQRVVLNVGSLQAEYELEEWKGTRATERNAKTSKGPRHDSRTLDKDERVLREKRDTTNPVAHYGTIASGNCFVKDAVTRDRILEDLDGDFIYFEMEAAGLINHFPYHTIRRICDYTDSHKNDQWQRYTYIVSDAYGKVLLRYIPTNSLYESQRAIGLLESS</sequence>
<gene>
    <name evidence="2" type="ORF">N7537_011862</name>
</gene>